<feature type="signal peptide" evidence="2">
    <location>
        <begin position="1"/>
        <end position="21"/>
    </location>
</feature>
<dbReference type="GO" id="GO:0019867">
    <property type="term" value="C:outer membrane"/>
    <property type="evidence" value="ECO:0007669"/>
    <property type="project" value="InterPro"/>
</dbReference>
<dbReference type="NCBIfam" id="TIGR01414">
    <property type="entry name" value="autotrans_barl"/>
    <property type="match status" value="1"/>
</dbReference>
<reference evidence="4 5" key="1">
    <citation type="submission" date="2017-02" db="EMBL/GenBank/DDBJ databases">
        <title>Draft genome sequence of Haemophilus felis CCUG 31170 type strain.</title>
        <authorList>
            <person name="Engstrom-Jakobsson H."/>
            <person name="Salva-Serra F."/>
            <person name="Thorell K."/>
            <person name="Gonzales-Siles L."/>
            <person name="Karlsson R."/>
            <person name="Boulund F."/>
            <person name="Engstrand L."/>
            <person name="Kristiansson E."/>
            <person name="Moore E."/>
        </authorList>
    </citation>
    <scope>NUCLEOTIDE SEQUENCE [LARGE SCALE GENOMIC DNA]</scope>
    <source>
        <strain evidence="4 5">CCUG 31170</strain>
    </source>
</reference>
<feature type="compositionally biased region" description="Basic and acidic residues" evidence="1">
    <location>
        <begin position="68"/>
        <end position="84"/>
    </location>
</feature>
<gene>
    <name evidence="4" type="ORF">B0188_09130</name>
</gene>
<sequence length="462" mass="50519">MKKFTYTLAALAVAFSVNTYAQEELEIELEDITEEAEMITETTPVEVTENTKPNISNEEITKIGKTLLKETDPIPQPEENKNTEENSPAKNGDKESEAESEDEIEILDESPEEERITAETPKSVTDAIKPNISDETIAATGKELKTGDFNVPDEVIAKQKTQTVLAVGGTTTATAASTSVALSNVSGRLGNLRSSRSTANHTASLGTMLATATEKSGLWVNSKYARINQRNQSKVNTWGISLGYDQPLQTLNGTLRVGAALDFDRNKGEIGTDKLVNNAYGLTLYSSYETPSDHYFDLLVRVGRSSVALTDAEKYNNTVYSTAFAYSHLFLLPNNLSLEPKAQLTYSHISASNFKKNRLPVYVKPINSLIATAGAKINYSLASQKFDIYGKVELNKEFLARSTGSVGVTKFNTEGKGTWATLGLGVKSHISKDASLYVDVDNYVGNGYRNSYQLNLGFNMKF</sequence>
<evidence type="ECO:0000313" key="5">
    <source>
        <dbReference type="Proteomes" id="UP000190023"/>
    </source>
</evidence>
<organism evidence="4 5">
    <name type="scientific">[Haemophilus] felis</name>
    <dbReference type="NCBI Taxonomy" id="123822"/>
    <lineage>
        <taxon>Bacteria</taxon>
        <taxon>Pseudomonadati</taxon>
        <taxon>Pseudomonadota</taxon>
        <taxon>Gammaproteobacteria</taxon>
        <taxon>Pasteurellales</taxon>
        <taxon>Pasteurellaceae</taxon>
    </lineage>
</organism>
<dbReference type="Pfam" id="PF03797">
    <property type="entry name" value="Autotransporter"/>
    <property type="match status" value="1"/>
</dbReference>
<feature type="domain" description="Autotransporter" evidence="3">
    <location>
        <begin position="211"/>
        <end position="462"/>
    </location>
</feature>
<dbReference type="InterPro" id="IPR006315">
    <property type="entry name" value="OM_autotransptr_brl_dom"/>
</dbReference>
<evidence type="ECO:0000313" key="4">
    <source>
        <dbReference type="EMBL" id="OOS02115.1"/>
    </source>
</evidence>
<dbReference type="SUPFAM" id="SSF103515">
    <property type="entry name" value="Autotransporter"/>
    <property type="match status" value="1"/>
</dbReference>
<accession>A0A1T0AWH4</accession>
<comment type="caution">
    <text evidence="4">The sequence shown here is derived from an EMBL/GenBank/DDBJ whole genome shotgun (WGS) entry which is preliminary data.</text>
</comment>
<keyword evidence="2" id="KW-0732">Signal</keyword>
<feature type="region of interest" description="Disordered" evidence="1">
    <location>
        <begin position="68"/>
        <end position="130"/>
    </location>
</feature>
<protein>
    <recommendedName>
        <fullName evidence="3">Autotransporter domain-containing protein</fullName>
    </recommendedName>
</protein>
<dbReference type="Gene3D" id="2.40.128.130">
    <property type="entry name" value="Autotransporter beta-domain"/>
    <property type="match status" value="1"/>
</dbReference>
<proteinExistence type="predicted"/>
<dbReference type="OrthoDB" id="5691049at2"/>
<dbReference type="Proteomes" id="UP000190023">
    <property type="component" value="Unassembled WGS sequence"/>
</dbReference>
<keyword evidence="5" id="KW-1185">Reference proteome</keyword>
<feature type="chain" id="PRO_5010527595" description="Autotransporter domain-containing protein" evidence="2">
    <location>
        <begin position="22"/>
        <end position="462"/>
    </location>
</feature>
<feature type="compositionally biased region" description="Acidic residues" evidence="1">
    <location>
        <begin position="98"/>
        <end position="112"/>
    </location>
</feature>
<dbReference type="SMART" id="SM00869">
    <property type="entry name" value="Autotransporter"/>
    <property type="match status" value="1"/>
</dbReference>
<dbReference type="STRING" id="123822.B0188_09130"/>
<dbReference type="InterPro" id="IPR036709">
    <property type="entry name" value="Autotransporte_beta_dom_sf"/>
</dbReference>
<dbReference type="InterPro" id="IPR005546">
    <property type="entry name" value="Autotransporte_beta"/>
</dbReference>
<evidence type="ECO:0000256" key="1">
    <source>
        <dbReference type="SAM" id="MobiDB-lite"/>
    </source>
</evidence>
<dbReference type="PROSITE" id="PS51208">
    <property type="entry name" value="AUTOTRANSPORTER"/>
    <property type="match status" value="1"/>
</dbReference>
<dbReference type="AlphaFoldDB" id="A0A1T0AWH4"/>
<dbReference type="EMBL" id="MUYB01000040">
    <property type="protein sequence ID" value="OOS02115.1"/>
    <property type="molecule type" value="Genomic_DNA"/>
</dbReference>
<evidence type="ECO:0000259" key="3">
    <source>
        <dbReference type="PROSITE" id="PS51208"/>
    </source>
</evidence>
<name>A0A1T0AWH4_9PAST</name>
<evidence type="ECO:0000256" key="2">
    <source>
        <dbReference type="SAM" id="SignalP"/>
    </source>
</evidence>